<comment type="caution">
    <text evidence="2">The sequence shown here is derived from an EMBL/GenBank/DDBJ whole genome shotgun (WGS) entry which is preliminary data.</text>
</comment>
<feature type="region of interest" description="Disordered" evidence="1">
    <location>
        <begin position="1"/>
        <end position="34"/>
    </location>
</feature>
<keyword evidence="3" id="KW-1185">Reference proteome</keyword>
<feature type="compositionally biased region" description="Basic and acidic residues" evidence="1">
    <location>
        <begin position="7"/>
        <end position="30"/>
    </location>
</feature>
<gene>
    <name evidence="2" type="ORF">M0651_13975</name>
</gene>
<evidence type="ECO:0000313" key="3">
    <source>
        <dbReference type="Proteomes" id="UP001139534"/>
    </source>
</evidence>
<dbReference type="RefSeq" id="WP_248552361.1">
    <property type="nucleotide sequence ID" value="NZ_JALPRK010000012.1"/>
</dbReference>
<evidence type="ECO:0000256" key="1">
    <source>
        <dbReference type="SAM" id="MobiDB-lite"/>
    </source>
</evidence>
<organism evidence="2 3">
    <name type="scientific">Paenibacillus mellifer</name>
    <dbReference type="NCBI Taxonomy" id="2937794"/>
    <lineage>
        <taxon>Bacteria</taxon>
        <taxon>Bacillati</taxon>
        <taxon>Bacillota</taxon>
        <taxon>Bacilli</taxon>
        <taxon>Bacillales</taxon>
        <taxon>Paenibacillaceae</taxon>
        <taxon>Paenibacillus</taxon>
    </lineage>
</organism>
<reference evidence="2" key="1">
    <citation type="submission" date="2022-04" db="EMBL/GenBank/DDBJ databases">
        <authorList>
            <person name="Seo M.-J."/>
        </authorList>
    </citation>
    <scope>NUCLEOTIDE SEQUENCE</scope>
    <source>
        <strain evidence="2">MBLB2552</strain>
    </source>
</reference>
<protein>
    <submittedName>
        <fullName evidence="2">Uncharacterized protein</fullName>
    </submittedName>
</protein>
<sequence>MIDDPSFSDHDLLSEGKAGKSRKNSSETKSRRSQGPKVKDLILLLQDCIDIVSNPLFGGKTDKTLYLEKVKNALLKQKNLSLNDFIYKLEQLPSIKETRETSTVNDLTLEEIQKLSPNDIRALCENYAEVSKATLDRIGHERFGISMSQLKSGSKEKSIRLILSSLENLDILNSIAEKAKSSSTDYN</sequence>
<accession>A0A9X2BQW2</accession>
<evidence type="ECO:0000313" key="2">
    <source>
        <dbReference type="EMBL" id="MCK8488282.1"/>
    </source>
</evidence>
<dbReference type="AlphaFoldDB" id="A0A9X2BQW2"/>
<name>A0A9X2BQW2_9BACL</name>
<dbReference type="Proteomes" id="UP001139534">
    <property type="component" value="Unassembled WGS sequence"/>
</dbReference>
<proteinExistence type="predicted"/>
<dbReference type="EMBL" id="JALPRK010000012">
    <property type="protein sequence ID" value="MCK8488282.1"/>
    <property type="molecule type" value="Genomic_DNA"/>
</dbReference>